<dbReference type="GO" id="GO:0005634">
    <property type="term" value="C:nucleus"/>
    <property type="evidence" value="ECO:0007669"/>
    <property type="project" value="TreeGrafter"/>
</dbReference>
<proteinExistence type="predicted"/>
<dbReference type="Pfam" id="PF08553">
    <property type="entry name" value="VID27"/>
    <property type="match status" value="1"/>
</dbReference>
<dbReference type="RefSeq" id="XP_013268065.1">
    <property type="nucleotide sequence ID" value="XM_013412611.1"/>
</dbReference>
<dbReference type="InterPro" id="IPR040979">
    <property type="entry name" value="Vid27_N"/>
</dbReference>
<evidence type="ECO:0000259" key="4">
    <source>
        <dbReference type="Pfam" id="PF17748"/>
    </source>
</evidence>
<dbReference type="Pfam" id="PF17747">
    <property type="entry name" value="VID27_PH"/>
    <property type="match status" value="1"/>
</dbReference>
<feature type="domain" description="Vid27 PH-like" evidence="3">
    <location>
        <begin position="271"/>
        <end position="379"/>
    </location>
</feature>
<dbReference type="GO" id="GO:0005737">
    <property type="term" value="C:cytoplasm"/>
    <property type="evidence" value="ECO:0007669"/>
    <property type="project" value="TreeGrafter"/>
</dbReference>
<name>A0A0D2I544_9EURO</name>
<dbReference type="Proteomes" id="UP000053617">
    <property type="component" value="Unassembled WGS sequence"/>
</dbReference>
<feature type="compositionally biased region" description="Low complexity" evidence="1">
    <location>
        <begin position="213"/>
        <end position="222"/>
    </location>
</feature>
<feature type="compositionally biased region" description="Polar residues" evidence="1">
    <location>
        <begin position="246"/>
        <end position="257"/>
    </location>
</feature>
<dbReference type="InterPro" id="IPR040768">
    <property type="entry name" value="Vid27_PH"/>
</dbReference>
<dbReference type="SUPFAM" id="SSF50969">
    <property type="entry name" value="YVTN repeat-like/Quinoprotein amine dehydrogenase"/>
    <property type="match status" value="1"/>
</dbReference>
<dbReference type="InterPro" id="IPR011044">
    <property type="entry name" value="Quino_amine_DH_bsu"/>
</dbReference>
<feature type="compositionally biased region" description="Basic and acidic residues" evidence="1">
    <location>
        <begin position="821"/>
        <end position="831"/>
    </location>
</feature>
<evidence type="ECO:0000313" key="5">
    <source>
        <dbReference type="EMBL" id="KIX00929.1"/>
    </source>
</evidence>
<evidence type="ECO:0000259" key="2">
    <source>
        <dbReference type="Pfam" id="PF08553"/>
    </source>
</evidence>
<dbReference type="AlphaFoldDB" id="A0A0D2I544"/>
<sequence length="831" mass="93029">MFMIKNGMYPQITAHKPPSTSPPPSLINPNPPLICIALLPVSKYLFGDASKEVITEIPQGQLYLVRPLSPKGYSELIYKDAVTTIRRTGQEFQYQLVVQRAYEEGEEELADDEDDATESLDKDEKTFLLDQSLHFRSEKRSGGESVLAWRDLSGDPGDVYEFVCDASVQEEKIHTFILAAIDCQFERKYRKSAHKATEAELQEFNFHDEDSIPAASSISAPIDPMPTSRESAERMAKDVKSPKKANGSQARDITTGPTEPPVAKTAPSSGEVLTKQSAELHLFDFQSGTFILQDPSVVAVVTDLGNWRYWLQISSSDGREWLGQEVVADINPVFNFEYLSAIFNHYTDDGSAYSWLLRVRDQSILEQFQEGIMQALWEQLNEMKWAKVKDQDREYVIEAFNDMTLGDAPEAEEELLEEEEENEEESEGGEQYDEDESENDVELDNRDGNVNSQLAVGTKHDRSFVVRGSKIGVFKHLPNRHLEFTTNISKVETPKGRLFQPTKVMLHSEDQNMVLQDSGNPNSLYRMDLEYGKVVDEWKIHDDIPVTNFAPETKFAQQTSAQPFIGHSRNALFRIDPRVAGNKLVESQLKQYVSKNDFSAAATTEKGHIAVASNKGDVRLFDRLGVNAKTHIPALGESIIGLDVSADGRWILATCRTYLLLIDALQKEGKNEGKLGFERSFAKDSKPQPRRLGLTPSHVAQFQHETRAPLSFTPAKFNTGPDSTETSIITSTGPFLVTWSLKKVLAGSKDPYQIKRYSAQVMADNFEFGSDKNVILALPNEVDMVSRRTFKKPTRESIAGPGARISAGALAAPRRSGRQSHLKDEIVNSPY</sequence>
<evidence type="ECO:0000256" key="1">
    <source>
        <dbReference type="SAM" id="MobiDB-lite"/>
    </source>
</evidence>
<dbReference type="PANTHER" id="PTHR31913:SF0">
    <property type="entry name" value="VACUOLAR IMPORT AND DEGRADATION PROTEIN 27"/>
    <property type="match status" value="1"/>
</dbReference>
<dbReference type="VEuPathDB" id="FungiDB:Z518_09994"/>
<protein>
    <submittedName>
        <fullName evidence="5">Rhinocladiella mackenziei CBS 650.93 unplaced genomic scaffold supercont1.8, whole genome shotgun sequence</fullName>
    </submittedName>
</protein>
<feature type="region of interest" description="Disordered" evidence="1">
    <location>
        <begin position="213"/>
        <end position="270"/>
    </location>
</feature>
<feature type="compositionally biased region" description="Acidic residues" evidence="1">
    <location>
        <begin position="409"/>
        <end position="442"/>
    </location>
</feature>
<accession>A0A0D2I544</accession>
<organism evidence="5 6">
    <name type="scientific">Rhinocladiella mackenziei CBS 650.93</name>
    <dbReference type="NCBI Taxonomy" id="1442369"/>
    <lineage>
        <taxon>Eukaryota</taxon>
        <taxon>Fungi</taxon>
        <taxon>Dikarya</taxon>
        <taxon>Ascomycota</taxon>
        <taxon>Pezizomycotina</taxon>
        <taxon>Eurotiomycetes</taxon>
        <taxon>Chaetothyriomycetidae</taxon>
        <taxon>Chaetothyriales</taxon>
        <taxon>Herpotrichiellaceae</taxon>
        <taxon>Rhinocladiella</taxon>
    </lineage>
</organism>
<dbReference type="PANTHER" id="PTHR31913">
    <property type="entry name" value="VACUOLAR IMPORT AND DEGRADATION PROTEIN 27"/>
    <property type="match status" value="1"/>
</dbReference>
<reference evidence="5 6" key="1">
    <citation type="submission" date="2015-01" db="EMBL/GenBank/DDBJ databases">
        <title>The Genome Sequence of Rhinocladiella mackenzie CBS 650.93.</title>
        <authorList>
            <consortium name="The Broad Institute Genomics Platform"/>
            <person name="Cuomo C."/>
            <person name="de Hoog S."/>
            <person name="Gorbushina A."/>
            <person name="Stielow B."/>
            <person name="Teixiera M."/>
            <person name="Abouelleil A."/>
            <person name="Chapman S.B."/>
            <person name="Priest M."/>
            <person name="Young S.K."/>
            <person name="Wortman J."/>
            <person name="Nusbaum C."/>
            <person name="Birren B."/>
        </authorList>
    </citation>
    <scope>NUCLEOTIDE SEQUENCE [LARGE SCALE GENOMIC DNA]</scope>
    <source>
        <strain evidence="5 6">CBS 650.93</strain>
    </source>
</reference>
<dbReference type="HOGENOM" id="CLU_007002_0_0_1"/>
<dbReference type="InterPro" id="IPR040458">
    <property type="entry name" value="Vid27"/>
</dbReference>
<dbReference type="OrthoDB" id="10251113at2759"/>
<dbReference type="GeneID" id="25298065"/>
<dbReference type="InterPro" id="IPR013863">
    <property type="entry name" value="VID27_C"/>
</dbReference>
<keyword evidence="6" id="KW-1185">Reference proteome</keyword>
<feature type="domain" description="Vacuolar import/degradation Vid27 C-terminal" evidence="2">
    <location>
        <begin position="450"/>
        <end position="801"/>
    </location>
</feature>
<feature type="compositionally biased region" description="Basic and acidic residues" evidence="1">
    <location>
        <begin position="230"/>
        <end position="241"/>
    </location>
</feature>
<dbReference type="Pfam" id="PF17748">
    <property type="entry name" value="VID27_N"/>
    <property type="match status" value="1"/>
</dbReference>
<feature type="region of interest" description="Disordered" evidence="1">
    <location>
        <begin position="407"/>
        <end position="454"/>
    </location>
</feature>
<dbReference type="STRING" id="1442369.A0A0D2I544"/>
<gene>
    <name evidence="5" type="ORF">Z518_09994</name>
</gene>
<feature type="domain" description="Vid27 N-terminal" evidence="4">
    <location>
        <begin position="41"/>
        <end position="205"/>
    </location>
</feature>
<feature type="region of interest" description="Disordered" evidence="1">
    <location>
        <begin position="796"/>
        <end position="831"/>
    </location>
</feature>
<evidence type="ECO:0000313" key="6">
    <source>
        <dbReference type="Proteomes" id="UP000053617"/>
    </source>
</evidence>
<evidence type="ECO:0000259" key="3">
    <source>
        <dbReference type="Pfam" id="PF17747"/>
    </source>
</evidence>
<dbReference type="EMBL" id="KN847482">
    <property type="protein sequence ID" value="KIX00929.1"/>
    <property type="molecule type" value="Genomic_DNA"/>
</dbReference>